<protein>
    <submittedName>
        <fullName evidence="3">Uncharacterized protein</fullName>
    </submittedName>
</protein>
<feature type="compositionally biased region" description="Basic and acidic residues" evidence="1">
    <location>
        <begin position="17"/>
        <end position="26"/>
    </location>
</feature>
<keyword evidence="2" id="KW-0472">Membrane</keyword>
<feature type="transmembrane region" description="Helical" evidence="2">
    <location>
        <begin position="82"/>
        <end position="103"/>
    </location>
</feature>
<reference evidence="3 4" key="1">
    <citation type="journal article" date="2021" name="Int. J. Syst. Evol. Microbiol.">
        <title>Reticulibacter mediterranei gen. nov., sp. nov., within the new family Reticulibacteraceae fam. nov., and Ktedonospora formicarum gen. nov., sp. nov., Ktedonobacter robiniae sp. nov., Dictyobacter formicarum sp. nov. and Dictyobacter arantiisoli sp. nov., belonging to the class Ktedonobacteria.</title>
        <authorList>
            <person name="Yabe S."/>
            <person name="Zheng Y."/>
            <person name="Wang C.M."/>
            <person name="Sakai Y."/>
            <person name="Abe K."/>
            <person name="Yokota A."/>
            <person name="Donadio S."/>
            <person name="Cavaletti L."/>
            <person name="Monciardini P."/>
        </authorList>
    </citation>
    <scope>NUCLEOTIDE SEQUENCE [LARGE SCALE GENOMIC DNA]</scope>
    <source>
        <strain evidence="3 4">SOSP1-30</strain>
    </source>
</reference>
<evidence type="ECO:0000256" key="2">
    <source>
        <dbReference type="SAM" id="Phobius"/>
    </source>
</evidence>
<gene>
    <name evidence="3" type="ORF">KSB_25880</name>
</gene>
<dbReference type="Proteomes" id="UP000654345">
    <property type="component" value="Unassembled WGS sequence"/>
</dbReference>
<evidence type="ECO:0000313" key="4">
    <source>
        <dbReference type="Proteomes" id="UP000654345"/>
    </source>
</evidence>
<accession>A0ABQ3UN36</accession>
<feature type="region of interest" description="Disordered" evidence="1">
    <location>
        <begin position="1"/>
        <end position="76"/>
    </location>
</feature>
<organism evidence="3 4">
    <name type="scientific">Ktedonobacter robiniae</name>
    <dbReference type="NCBI Taxonomy" id="2778365"/>
    <lineage>
        <taxon>Bacteria</taxon>
        <taxon>Bacillati</taxon>
        <taxon>Chloroflexota</taxon>
        <taxon>Ktedonobacteria</taxon>
        <taxon>Ktedonobacterales</taxon>
        <taxon>Ktedonobacteraceae</taxon>
        <taxon>Ktedonobacter</taxon>
    </lineage>
</organism>
<name>A0ABQ3UN36_9CHLR</name>
<keyword evidence="4" id="KW-1185">Reference proteome</keyword>
<comment type="caution">
    <text evidence="3">The sequence shown here is derived from an EMBL/GenBank/DDBJ whole genome shotgun (WGS) entry which is preliminary data.</text>
</comment>
<proteinExistence type="predicted"/>
<evidence type="ECO:0000256" key="1">
    <source>
        <dbReference type="SAM" id="MobiDB-lite"/>
    </source>
</evidence>
<feature type="transmembrane region" description="Helical" evidence="2">
    <location>
        <begin position="109"/>
        <end position="128"/>
    </location>
</feature>
<keyword evidence="2" id="KW-0812">Transmembrane</keyword>
<dbReference type="EMBL" id="BNJG01000001">
    <property type="protein sequence ID" value="GHO54113.1"/>
    <property type="molecule type" value="Genomic_DNA"/>
</dbReference>
<sequence length="136" mass="14867">MWAMPKARTHRRGAGRSRTESQKQGRETQGVGKVAPGQDREGRANGKSRAGEAGQTLGRAARSGSLARSKGVSQARNGTQGVMMPILVACVCFGTAVALAFFSADPNRYLFSALATLMGCMWSYMFWVRLRRLQRR</sequence>
<evidence type="ECO:0000313" key="3">
    <source>
        <dbReference type="EMBL" id="GHO54113.1"/>
    </source>
</evidence>
<keyword evidence="2" id="KW-1133">Transmembrane helix</keyword>